<protein>
    <submittedName>
        <fullName evidence="7">Methylmalonyl Co-A mutase-associated GTPase MeaB</fullName>
    </submittedName>
</protein>
<evidence type="ECO:0000256" key="1">
    <source>
        <dbReference type="ARBA" id="ARBA00009625"/>
    </source>
</evidence>
<keyword evidence="8" id="KW-1185">Reference proteome</keyword>
<comment type="caution">
    <text evidence="7">The sequence shown here is derived from an EMBL/GenBank/DDBJ whole genome shotgun (WGS) entry which is preliminary data.</text>
</comment>
<dbReference type="SMART" id="SM00382">
    <property type="entry name" value="AAA"/>
    <property type="match status" value="1"/>
</dbReference>
<name>A0A6I4M6E8_9ACTN</name>
<evidence type="ECO:0000256" key="4">
    <source>
        <dbReference type="ARBA" id="ARBA00023134"/>
    </source>
</evidence>
<dbReference type="EMBL" id="WBMS02000003">
    <property type="protein sequence ID" value="MVZ99853.1"/>
    <property type="molecule type" value="Genomic_DNA"/>
</dbReference>
<evidence type="ECO:0000256" key="2">
    <source>
        <dbReference type="ARBA" id="ARBA00022741"/>
    </source>
</evidence>
<dbReference type="GO" id="GO:0005525">
    <property type="term" value="F:GTP binding"/>
    <property type="evidence" value="ECO:0007669"/>
    <property type="project" value="UniProtKB-KW"/>
</dbReference>
<proteinExistence type="inferred from homology"/>
<comment type="similarity">
    <text evidence="1">Belongs to the SIMIBI class G3E GTPase family. ArgK/MeaB subfamily.</text>
</comment>
<evidence type="ECO:0000313" key="8">
    <source>
        <dbReference type="Proteomes" id="UP000462055"/>
    </source>
</evidence>
<organism evidence="7 8">
    <name type="scientific">Actinomadura physcomitrii</name>
    <dbReference type="NCBI Taxonomy" id="2650748"/>
    <lineage>
        <taxon>Bacteria</taxon>
        <taxon>Bacillati</taxon>
        <taxon>Actinomycetota</taxon>
        <taxon>Actinomycetes</taxon>
        <taxon>Streptosporangiales</taxon>
        <taxon>Thermomonosporaceae</taxon>
        <taxon>Actinomadura</taxon>
    </lineage>
</organism>
<dbReference type="PANTHER" id="PTHR43087">
    <property type="entry name" value="LYSINE/ARGININE/ORNITHINE TRANSPORT SYSTEM KINASE"/>
    <property type="match status" value="1"/>
</dbReference>
<sequence length="326" mass="34396">MSGTQPRRPAGLSRAAVQDLVDRFTAGDRRALARAISLIEREGTQAADVLAALRAVAGPQPRRVGLTGAPGAGKSTLLGAMIGAARRNDRTVGVLAIDPSSPFSGGALLGDRLRMHEHILDTGVFIRSMGARGQLGGLAPGTAEIAWTLGAHGFDEVMIETVGTGQSELDLSFLADTTILVLNPHAGDDIQLEKAGVLEVADIYVVNKADLPGAKSLVRELHKMLAIGTRTAWTPKVVSTVANRPDGSVDELWAAVAEHRRFLDEHPTGRAEDARRSREATAALVAARAHAWALAEYDQDPKLAGPGTERAPHVIAERLLARAGLN</sequence>
<evidence type="ECO:0000256" key="5">
    <source>
        <dbReference type="ARBA" id="ARBA00023186"/>
    </source>
</evidence>
<dbReference type="SUPFAM" id="SSF52540">
    <property type="entry name" value="P-loop containing nucleoside triphosphate hydrolases"/>
    <property type="match status" value="1"/>
</dbReference>
<dbReference type="RefSeq" id="WP_151592032.1">
    <property type="nucleotide sequence ID" value="NZ_WBMS02000003.1"/>
</dbReference>
<evidence type="ECO:0000256" key="3">
    <source>
        <dbReference type="ARBA" id="ARBA00022801"/>
    </source>
</evidence>
<accession>A0A6I4M6E8</accession>
<dbReference type="Proteomes" id="UP000462055">
    <property type="component" value="Unassembled WGS sequence"/>
</dbReference>
<keyword evidence="4" id="KW-0342">GTP-binding</keyword>
<gene>
    <name evidence="7" type="primary">meaB</name>
    <name evidence="7" type="ORF">F8568_005555</name>
</gene>
<dbReference type="InterPro" id="IPR003593">
    <property type="entry name" value="AAA+_ATPase"/>
</dbReference>
<dbReference type="InterPro" id="IPR052040">
    <property type="entry name" value="GTPase/Isobutyryl-CoA_mutase"/>
</dbReference>
<keyword evidence="5" id="KW-0143">Chaperone</keyword>
<evidence type="ECO:0000259" key="6">
    <source>
        <dbReference type="SMART" id="SM00382"/>
    </source>
</evidence>
<dbReference type="Pfam" id="PF03308">
    <property type="entry name" value="MeaB"/>
    <property type="match status" value="1"/>
</dbReference>
<dbReference type="InterPro" id="IPR005129">
    <property type="entry name" value="GTPase_ArgK"/>
</dbReference>
<evidence type="ECO:0000313" key="7">
    <source>
        <dbReference type="EMBL" id="MVZ99853.1"/>
    </source>
</evidence>
<reference evidence="7" key="1">
    <citation type="submission" date="2019-12" db="EMBL/GenBank/DDBJ databases">
        <title>Actinomadura physcomitrii sp. nov., a novel actinomycete isolated from moss [Physcomitrium sphaericum (Ludw) Fuernr].</title>
        <authorList>
            <person name="Zhuang X."/>
        </authorList>
    </citation>
    <scope>NUCLEOTIDE SEQUENCE [LARGE SCALE GENOMIC DNA]</scope>
    <source>
        <strain evidence="7">LD22</strain>
    </source>
</reference>
<dbReference type="InterPro" id="IPR027417">
    <property type="entry name" value="P-loop_NTPase"/>
</dbReference>
<keyword evidence="3" id="KW-0378">Hydrolase</keyword>
<dbReference type="Gene3D" id="1.20.5.170">
    <property type="match status" value="1"/>
</dbReference>
<dbReference type="NCBIfam" id="TIGR00750">
    <property type="entry name" value="lao"/>
    <property type="match status" value="1"/>
</dbReference>
<dbReference type="AlphaFoldDB" id="A0A6I4M6E8"/>
<keyword evidence="2" id="KW-0547">Nucleotide-binding</keyword>
<dbReference type="PANTHER" id="PTHR43087:SF1">
    <property type="entry name" value="LAO_AO TRANSPORT SYSTEM ATPASE"/>
    <property type="match status" value="1"/>
</dbReference>
<dbReference type="Gene3D" id="3.40.50.300">
    <property type="entry name" value="P-loop containing nucleotide triphosphate hydrolases"/>
    <property type="match status" value="1"/>
</dbReference>
<feature type="domain" description="AAA+ ATPase" evidence="6">
    <location>
        <begin position="60"/>
        <end position="185"/>
    </location>
</feature>
<dbReference type="GO" id="GO:0003924">
    <property type="term" value="F:GTPase activity"/>
    <property type="evidence" value="ECO:0007669"/>
    <property type="project" value="InterPro"/>
</dbReference>